<gene>
    <name evidence="1" type="ORF">M6B38_368180</name>
</gene>
<accession>A0AAX6GEV3</accession>
<dbReference type="EMBL" id="JANAVB010020400">
    <property type="protein sequence ID" value="KAJ6827209.1"/>
    <property type="molecule type" value="Genomic_DNA"/>
</dbReference>
<sequence length="94" mass="10902">MARRLLPGDDGRRIIKASLGARNRFLRRRSLSSVTESLISSSDRTSIQVYVQLIRSIENFFISNRDDNIVIEECGSVSKSTTRRWTIDRTRLTW</sequence>
<name>A0AAX6GEV3_IRIPA</name>
<protein>
    <submittedName>
        <fullName evidence="1">Uncharacterized protein</fullName>
    </submittedName>
</protein>
<proteinExistence type="predicted"/>
<reference evidence="1" key="2">
    <citation type="submission" date="2023-04" db="EMBL/GenBank/DDBJ databases">
        <authorList>
            <person name="Bruccoleri R.E."/>
            <person name="Oakeley E.J."/>
            <person name="Faust A.-M."/>
            <person name="Dessus-Babus S."/>
            <person name="Altorfer M."/>
            <person name="Burckhardt D."/>
            <person name="Oertli M."/>
            <person name="Naumann U."/>
            <person name="Petersen F."/>
            <person name="Wong J."/>
        </authorList>
    </citation>
    <scope>NUCLEOTIDE SEQUENCE</scope>
    <source>
        <strain evidence="1">GSM-AAB239-AS_SAM_17_03QT</strain>
        <tissue evidence="1">Leaf</tissue>
    </source>
</reference>
<evidence type="ECO:0000313" key="2">
    <source>
        <dbReference type="Proteomes" id="UP001140949"/>
    </source>
</evidence>
<dbReference type="Proteomes" id="UP001140949">
    <property type="component" value="Unassembled WGS sequence"/>
</dbReference>
<comment type="caution">
    <text evidence="1">The sequence shown here is derived from an EMBL/GenBank/DDBJ whole genome shotgun (WGS) entry which is preliminary data.</text>
</comment>
<keyword evidence="2" id="KW-1185">Reference proteome</keyword>
<dbReference type="AlphaFoldDB" id="A0AAX6GEV3"/>
<organism evidence="1 2">
    <name type="scientific">Iris pallida</name>
    <name type="common">Sweet iris</name>
    <dbReference type="NCBI Taxonomy" id="29817"/>
    <lineage>
        <taxon>Eukaryota</taxon>
        <taxon>Viridiplantae</taxon>
        <taxon>Streptophyta</taxon>
        <taxon>Embryophyta</taxon>
        <taxon>Tracheophyta</taxon>
        <taxon>Spermatophyta</taxon>
        <taxon>Magnoliopsida</taxon>
        <taxon>Liliopsida</taxon>
        <taxon>Asparagales</taxon>
        <taxon>Iridaceae</taxon>
        <taxon>Iridoideae</taxon>
        <taxon>Irideae</taxon>
        <taxon>Iris</taxon>
    </lineage>
</organism>
<reference evidence="1" key="1">
    <citation type="journal article" date="2023" name="GigaByte">
        <title>Genome assembly of the bearded iris, Iris pallida Lam.</title>
        <authorList>
            <person name="Bruccoleri R.E."/>
            <person name="Oakeley E.J."/>
            <person name="Faust A.M.E."/>
            <person name="Altorfer M."/>
            <person name="Dessus-Babus S."/>
            <person name="Burckhardt D."/>
            <person name="Oertli M."/>
            <person name="Naumann U."/>
            <person name="Petersen F."/>
            <person name="Wong J."/>
        </authorList>
    </citation>
    <scope>NUCLEOTIDE SEQUENCE</scope>
    <source>
        <strain evidence="1">GSM-AAB239-AS_SAM_17_03QT</strain>
    </source>
</reference>
<evidence type="ECO:0000313" key="1">
    <source>
        <dbReference type="EMBL" id="KAJ6827209.1"/>
    </source>
</evidence>